<evidence type="ECO:0000313" key="4">
    <source>
        <dbReference type="EMBL" id="RVZ08748.1"/>
    </source>
</evidence>
<keyword evidence="4" id="KW-0966">Cell projection</keyword>
<name>A0A438VDW4_HELPX</name>
<comment type="subcellular location">
    <subcellularLocation>
        <location evidence="1">Bacterial flagellum</location>
    </subcellularLocation>
</comment>
<feature type="non-terminal residue" evidence="4">
    <location>
        <position position="75"/>
    </location>
</feature>
<comment type="caution">
    <text evidence="4">The sequence shown here is derived from an EMBL/GenBank/DDBJ whole genome shotgun (WGS) entry which is preliminary data.</text>
</comment>
<feature type="non-terminal residue" evidence="4">
    <location>
        <position position="1"/>
    </location>
</feature>
<proteinExistence type="predicted"/>
<gene>
    <name evidence="4" type="ORF">EC518_15705</name>
    <name evidence="3" type="ORF">EC518_15710</name>
</gene>
<dbReference type="Pfam" id="PF07196">
    <property type="entry name" value="Flagellin_IN"/>
    <property type="match status" value="1"/>
</dbReference>
<dbReference type="AlphaFoldDB" id="A0A438VDW4"/>
<dbReference type="GO" id="GO:0009288">
    <property type="term" value="C:bacterial-type flagellum"/>
    <property type="evidence" value="ECO:0007669"/>
    <property type="project" value="UniProtKB-SubCell"/>
</dbReference>
<sequence length="75" mass="7689">ASIGSTSSDKIGHVRMETSSFSGAGMLASAAAQNLTEVGLNFKQVNGVNDYKIETVRISTSAGTGIGALSEIINR</sequence>
<dbReference type="InterPro" id="IPR010810">
    <property type="entry name" value="Flagellin_hook_IN_motif"/>
</dbReference>
<keyword evidence="2" id="KW-0975">Bacterial flagellum</keyword>
<evidence type="ECO:0000313" key="3">
    <source>
        <dbReference type="EMBL" id="RVZ08747.1"/>
    </source>
</evidence>
<evidence type="ECO:0000256" key="2">
    <source>
        <dbReference type="ARBA" id="ARBA00023143"/>
    </source>
</evidence>
<evidence type="ECO:0000256" key="1">
    <source>
        <dbReference type="ARBA" id="ARBA00004365"/>
    </source>
</evidence>
<keyword evidence="4" id="KW-0969">Cilium</keyword>
<reference evidence="4 5" key="1">
    <citation type="submission" date="2018-11" db="EMBL/GenBank/DDBJ databases">
        <title>Genetic determinants and prediction of antibiotic resistance phenotypes in Helicobacter pylori.</title>
        <authorList>
            <person name="Wagner K."/>
        </authorList>
    </citation>
    <scope>NUCLEOTIDE SEQUENCE [LARGE SCALE GENOMIC DNA]</scope>
    <source>
        <strain evidence="4 5">ZH70</strain>
    </source>
</reference>
<dbReference type="Proteomes" id="UP000289022">
    <property type="component" value="Unassembled WGS sequence"/>
</dbReference>
<protein>
    <submittedName>
        <fullName evidence="4">Flagellin B</fullName>
    </submittedName>
</protein>
<accession>A0A438VDW4</accession>
<dbReference type="EMBL" id="RJGP01001745">
    <property type="protein sequence ID" value="RVZ08747.1"/>
    <property type="molecule type" value="Genomic_DNA"/>
</dbReference>
<organism evidence="4 5">
    <name type="scientific">Helicobacter pylori</name>
    <name type="common">Campylobacter pylori</name>
    <dbReference type="NCBI Taxonomy" id="210"/>
    <lineage>
        <taxon>Bacteria</taxon>
        <taxon>Pseudomonadati</taxon>
        <taxon>Campylobacterota</taxon>
        <taxon>Epsilonproteobacteria</taxon>
        <taxon>Campylobacterales</taxon>
        <taxon>Helicobacteraceae</taxon>
        <taxon>Helicobacter</taxon>
    </lineage>
</organism>
<evidence type="ECO:0000313" key="5">
    <source>
        <dbReference type="Proteomes" id="UP000289022"/>
    </source>
</evidence>
<dbReference type="EMBL" id="RJGP01001744">
    <property type="protein sequence ID" value="RVZ08748.1"/>
    <property type="molecule type" value="Genomic_DNA"/>
</dbReference>
<keyword evidence="4" id="KW-0282">Flagellum</keyword>